<dbReference type="RefSeq" id="WP_203882755.1">
    <property type="nucleotide sequence ID" value="NZ_BAABHH010000010.1"/>
</dbReference>
<gene>
    <name evidence="2" type="ORF">Pka01_24110</name>
</gene>
<keyword evidence="3" id="KW-1185">Reference proteome</keyword>
<proteinExistence type="predicted"/>
<sequence>MITGGARPSGEQGRSRPVPRGASAPRSASAKVRGSAKTRARRPAEAESPYHGIHVAPLQPEHVKIRWLKDTRRCDHVRVRRHTCDCKSTIYELCHAGGLMFIRRTIREGDAQIAHETERLITARMEDLWMRLILGQAR</sequence>
<feature type="region of interest" description="Disordered" evidence="1">
    <location>
        <begin position="1"/>
        <end position="53"/>
    </location>
</feature>
<protein>
    <submittedName>
        <fullName evidence="2">Uncharacterized protein</fullName>
    </submittedName>
</protein>
<organism evidence="2 3">
    <name type="scientific">Planotetraspora kaengkrachanensis</name>
    <dbReference type="NCBI Taxonomy" id="575193"/>
    <lineage>
        <taxon>Bacteria</taxon>
        <taxon>Bacillati</taxon>
        <taxon>Actinomycetota</taxon>
        <taxon>Actinomycetes</taxon>
        <taxon>Streptosporangiales</taxon>
        <taxon>Streptosporangiaceae</taxon>
        <taxon>Planotetraspora</taxon>
    </lineage>
</organism>
<evidence type="ECO:0000256" key="1">
    <source>
        <dbReference type="SAM" id="MobiDB-lite"/>
    </source>
</evidence>
<feature type="compositionally biased region" description="Low complexity" evidence="1">
    <location>
        <begin position="15"/>
        <end position="30"/>
    </location>
</feature>
<reference evidence="2 3" key="1">
    <citation type="submission" date="2021-01" db="EMBL/GenBank/DDBJ databases">
        <title>Whole genome shotgun sequence of Planotetraspora kaengkrachanensis NBRC 104272.</title>
        <authorList>
            <person name="Komaki H."/>
            <person name="Tamura T."/>
        </authorList>
    </citation>
    <scope>NUCLEOTIDE SEQUENCE [LARGE SCALE GENOMIC DNA]</scope>
    <source>
        <strain evidence="2 3">NBRC 104272</strain>
    </source>
</reference>
<evidence type="ECO:0000313" key="3">
    <source>
        <dbReference type="Proteomes" id="UP000630097"/>
    </source>
</evidence>
<dbReference type="AlphaFoldDB" id="A0A8J3M4G8"/>
<dbReference type="EMBL" id="BONV01000008">
    <property type="protein sequence ID" value="GIG79284.1"/>
    <property type="molecule type" value="Genomic_DNA"/>
</dbReference>
<accession>A0A8J3M4G8</accession>
<name>A0A8J3M4G8_9ACTN</name>
<comment type="caution">
    <text evidence="2">The sequence shown here is derived from an EMBL/GenBank/DDBJ whole genome shotgun (WGS) entry which is preliminary data.</text>
</comment>
<dbReference type="Proteomes" id="UP000630097">
    <property type="component" value="Unassembled WGS sequence"/>
</dbReference>
<evidence type="ECO:0000313" key="2">
    <source>
        <dbReference type="EMBL" id="GIG79284.1"/>
    </source>
</evidence>